<accession>A0A448WH24</accession>
<reference evidence="3" key="1">
    <citation type="submission" date="2018-11" db="EMBL/GenBank/DDBJ databases">
        <authorList>
            <consortium name="Pathogen Informatics"/>
        </authorList>
    </citation>
    <scope>NUCLEOTIDE SEQUENCE</scope>
</reference>
<feature type="region of interest" description="Disordered" evidence="1">
    <location>
        <begin position="35"/>
        <end position="94"/>
    </location>
</feature>
<keyword evidence="2" id="KW-1133">Transmembrane helix</keyword>
<evidence type="ECO:0000256" key="2">
    <source>
        <dbReference type="SAM" id="Phobius"/>
    </source>
</evidence>
<keyword evidence="4" id="KW-1185">Reference proteome</keyword>
<evidence type="ECO:0000313" key="4">
    <source>
        <dbReference type="Proteomes" id="UP000784294"/>
    </source>
</evidence>
<dbReference type="AlphaFoldDB" id="A0A448WH24"/>
<dbReference type="EMBL" id="CAAALY010012141">
    <property type="protein sequence ID" value="VEL11556.1"/>
    <property type="molecule type" value="Genomic_DNA"/>
</dbReference>
<name>A0A448WH24_9PLAT</name>
<sequence length="161" mass="18019">MSTSCEHVGISEPSPVSPFLDPDFYEGLPSDSISLSIKGCAPPPEKQKNQLKLAKKSLSLEDRQSLERNDDSSTAGLSLSESDSGRKDHLQIQITENRPETLPDYIQGGLASDPDYILWMPPSGKLFVYLILVIFLRNQMAHQCYGKLNKHVCCFNRYTDQ</sequence>
<feature type="region of interest" description="Disordered" evidence="1">
    <location>
        <begin position="1"/>
        <end position="23"/>
    </location>
</feature>
<organism evidence="3 4">
    <name type="scientific">Protopolystoma xenopodis</name>
    <dbReference type="NCBI Taxonomy" id="117903"/>
    <lineage>
        <taxon>Eukaryota</taxon>
        <taxon>Metazoa</taxon>
        <taxon>Spiralia</taxon>
        <taxon>Lophotrochozoa</taxon>
        <taxon>Platyhelminthes</taxon>
        <taxon>Monogenea</taxon>
        <taxon>Polyopisthocotylea</taxon>
        <taxon>Polystomatidea</taxon>
        <taxon>Polystomatidae</taxon>
        <taxon>Protopolystoma</taxon>
    </lineage>
</organism>
<evidence type="ECO:0000313" key="3">
    <source>
        <dbReference type="EMBL" id="VEL11556.1"/>
    </source>
</evidence>
<proteinExistence type="predicted"/>
<feature type="transmembrane region" description="Helical" evidence="2">
    <location>
        <begin position="116"/>
        <end position="136"/>
    </location>
</feature>
<evidence type="ECO:0000256" key="1">
    <source>
        <dbReference type="SAM" id="MobiDB-lite"/>
    </source>
</evidence>
<keyword evidence="2" id="KW-0472">Membrane</keyword>
<feature type="compositionally biased region" description="Polar residues" evidence="1">
    <location>
        <begin position="72"/>
        <end position="82"/>
    </location>
</feature>
<dbReference type="Proteomes" id="UP000784294">
    <property type="component" value="Unassembled WGS sequence"/>
</dbReference>
<gene>
    <name evidence="3" type="ORF">PXEA_LOCUS4996</name>
</gene>
<feature type="compositionally biased region" description="Basic and acidic residues" evidence="1">
    <location>
        <begin position="58"/>
        <end position="71"/>
    </location>
</feature>
<keyword evidence="2" id="KW-0812">Transmembrane</keyword>
<comment type="caution">
    <text evidence="3">The sequence shown here is derived from an EMBL/GenBank/DDBJ whole genome shotgun (WGS) entry which is preliminary data.</text>
</comment>
<protein>
    <submittedName>
        <fullName evidence="3">Uncharacterized protein</fullName>
    </submittedName>
</protein>